<evidence type="ECO:0000256" key="2">
    <source>
        <dbReference type="ARBA" id="ARBA00013194"/>
    </source>
</evidence>
<comment type="catalytic activity">
    <reaction evidence="1">
        <text>[protein]-peptidylproline (omega=180) = [protein]-peptidylproline (omega=0)</text>
        <dbReference type="Rhea" id="RHEA:16237"/>
        <dbReference type="Rhea" id="RHEA-COMP:10747"/>
        <dbReference type="Rhea" id="RHEA-COMP:10748"/>
        <dbReference type="ChEBI" id="CHEBI:83833"/>
        <dbReference type="ChEBI" id="CHEBI:83834"/>
        <dbReference type="EC" id="5.2.1.8"/>
    </reaction>
</comment>
<dbReference type="SUPFAM" id="SSF48452">
    <property type="entry name" value="TPR-like"/>
    <property type="match status" value="1"/>
</dbReference>
<dbReference type="Gene3D" id="1.10.4030.10">
    <property type="entry name" value="Porin chaperone SurA, peptide-binding domain"/>
    <property type="match status" value="1"/>
</dbReference>
<dbReference type="PANTHER" id="PTHR47245">
    <property type="entry name" value="PEPTIDYLPROLYL ISOMERASE"/>
    <property type="match status" value="1"/>
</dbReference>
<evidence type="ECO:0000256" key="5">
    <source>
        <dbReference type="ARBA" id="ARBA00023235"/>
    </source>
</evidence>
<protein>
    <recommendedName>
        <fullName evidence="2">peptidylprolyl isomerase</fullName>
        <ecNumber evidence="2">5.2.1.8</ecNumber>
    </recommendedName>
</protein>
<dbReference type="InterPro" id="IPR027304">
    <property type="entry name" value="Trigger_fact/SurA_dom_sf"/>
</dbReference>
<comment type="caution">
    <text evidence="8">The sequence shown here is derived from an EMBL/GenBank/DDBJ whole genome shotgun (WGS) entry which is preliminary data.</text>
</comment>
<dbReference type="InterPro" id="IPR050245">
    <property type="entry name" value="PrsA_foldase"/>
</dbReference>
<dbReference type="Proteomes" id="UP000177025">
    <property type="component" value="Unassembled WGS sequence"/>
</dbReference>
<keyword evidence="5 6" id="KW-0413">Isomerase</keyword>
<keyword evidence="4 6" id="KW-0697">Rotamase</keyword>
<name>A0A1F4U8B1_UNCW3</name>
<sequence>MNLILLLVMVLPNDYINLVLAGDYTAALEYCEGKIDQGKALYTWEIERADLYFDKMHDFAKAVALYDELLAKYKKDQGWLYYRLALAREMKEDFLNAAKAYEIVATKFRKPPLDSFALTGVERCFKKNYQDYVATVDGYAITRLELDEQAGKSSGMRQADERGMLDNIILSRLIFANALKERVPDTDEYRDGWIEARRAMLIDEVRSVHVVALAEPTEKEMKKYYKANKQNYLLREEIRGKELIVESESLATVLLDSLIKDMASFDTLAKQYSTAFNGKNGGNFGVLYRGTKPAPLDSVLFAAPLNEIVGVYESEGKYGVYLLTDHKPDRYRTFDEVRAQLVTGLRAEKMKSVDEQLVTTLRKKAKIETYFEVLSDSAAADTNPLMAVINGFKIFKREVVKRNQIQPQFGQFNIDQAEEFVKLIDLMIDDHLKIELGELNKYYLNDGYINAMKNNVRKLFENGLYKKIVLDPVSVEDNEVELYYKDHNVEFRVLATVRLQEIIVETKKAAEDFRKIALKIPDKFDSLATEHSIAPTAKRGGDTGVLRKKVSPDEFDKYVFDTMDINAISKVFKTDDGKYRFVKLIERTPEYFQDFETVKEHIKMNILREKQRNIANDYLAKIKTDADIKILLPEPAPEGNEPRDNPQE</sequence>
<evidence type="ECO:0000313" key="9">
    <source>
        <dbReference type="Proteomes" id="UP000177025"/>
    </source>
</evidence>
<evidence type="ECO:0000256" key="4">
    <source>
        <dbReference type="ARBA" id="ARBA00023110"/>
    </source>
</evidence>
<dbReference type="SUPFAM" id="SSF109998">
    <property type="entry name" value="Triger factor/SurA peptide-binding domain-like"/>
    <property type="match status" value="2"/>
</dbReference>
<evidence type="ECO:0000256" key="1">
    <source>
        <dbReference type="ARBA" id="ARBA00000971"/>
    </source>
</evidence>
<keyword evidence="3" id="KW-0732">Signal</keyword>
<reference evidence="8 9" key="1">
    <citation type="journal article" date="2016" name="Nat. Commun.">
        <title>Thousands of microbial genomes shed light on interconnected biogeochemical processes in an aquifer system.</title>
        <authorList>
            <person name="Anantharaman K."/>
            <person name="Brown C.T."/>
            <person name="Hug L.A."/>
            <person name="Sharon I."/>
            <person name="Castelle C.J."/>
            <person name="Probst A.J."/>
            <person name="Thomas B.C."/>
            <person name="Singh A."/>
            <person name="Wilkins M.J."/>
            <person name="Karaoz U."/>
            <person name="Brodie E.L."/>
            <person name="Williams K.H."/>
            <person name="Hubbard S.S."/>
            <person name="Banfield J.F."/>
        </authorList>
    </citation>
    <scope>NUCLEOTIDE SEQUENCE [LARGE SCALE GENOMIC DNA]</scope>
</reference>
<dbReference type="GO" id="GO:0003755">
    <property type="term" value="F:peptidyl-prolyl cis-trans isomerase activity"/>
    <property type="evidence" value="ECO:0007669"/>
    <property type="project" value="UniProtKB-KW"/>
</dbReference>
<dbReference type="AlphaFoldDB" id="A0A1F4U8B1"/>
<organism evidence="8 9">
    <name type="scientific">candidate division WOR-3 bacterium RBG_13_43_14</name>
    <dbReference type="NCBI Taxonomy" id="1802590"/>
    <lineage>
        <taxon>Bacteria</taxon>
        <taxon>Bacteria division WOR-3</taxon>
    </lineage>
</organism>
<accession>A0A1F4U8B1</accession>
<dbReference type="Gene3D" id="3.10.50.40">
    <property type="match status" value="2"/>
</dbReference>
<feature type="domain" description="PpiC" evidence="7">
    <location>
        <begin position="235"/>
        <end position="325"/>
    </location>
</feature>
<dbReference type="PROSITE" id="PS50198">
    <property type="entry name" value="PPIC_PPIASE_2"/>
    <property type="match status" value="2"/>
</dbReference>
<dbReference type="EC" id="5.2.1.8" evidence="2"/>
<evidence type="ECO:0000313" key="8">
    <source>
        <dbReference type="EMBL" id="OGC41184.1"/>
    </source>
</evidence>
<dbReference type="PANTHER" id="PTHR47245:SF1">
    <property type="entry name" value="FOLDASE PROTEIN PRSA"/>
    <property type="match status" value="1"/>
</dbReference>
<proteinExistence type="predicted"/>
<evidence type="ECO:0000259" key="7">
    <source>
        <dbReference type="PROSITE" id="PS50198"/>
    </source>
</evidence>
<dbReference type="InterPro" id="IPR000297">
    <property type="entry name" value="PPIase_PpiC"/>
</dbReference>
<dbReference type="EMBL" id="MEUM01000118">
    <property type="protein sequence ID" value="OGC41184.1"/>
    <property type="molecule type" value="Genomic_DNA"/>
</dbReference>
<dbReference type="Pfam" id="PF13145">
    <property type="entry name" value="Rotamase_2"/>
    <property type="match status" value="2"/>
</dbReference>
<feature type="domain" description="PpiC" evidence="7">
    <location>
        <begin position="472"/>
        <end position="560"/>
    </location>
</feature>
<dbReference type="Gene3D" id="1.25.40.10">
    <property type="entry name" value="Tetratricopeptide repeat domain"/>
    <property type="match status" value="1"/>
</dbReference>
<dbReference type="InterPro" id="IPR011990">
    <property type="entry name" value="TPR-like_helical_dom_sf"/>
</dbReference>
<evidence type="ECO:0000256" key="3">
    <source>
        <dbReference type="ARBA" id="ARBA00022729"/>
    </source>
</evidence>
<evidence type="ECO:0000256" key="6">
    <source>
        <dbReference type="PROSITE-ProRule" id="PRU00278"/>
    </source>
</evidence>
<gene>
    <name evidence="8" type="ORF">A2Y85_05100</name>
</gene>
<dbReference type="SUPFAM" id="SSF54534">
    <property type="entry name" value="FKBP-like"/>
    <property type="match status" value="2"/>
</dbReference>
<dbReference type="InterPro" id="IPR046357">
    <property type="entry name" value="PPIase_dom_sf"/>
</dbReference>